<evidence type="ECO:0000256" key="3">
    <source>
        <dbReference type="ARBA" id="ARBA00022679"/>
    </source>
</evidence>
<evidence type="ECO:0000313" key="10">
    <source>
        <dbReference type="EMBL" id="MFC4386569.1"/>
    </source>
</evidence>
<organism evidence="10 11">
    <name type="scientific">Gracilibacillus marinus</name>
    <dbReference type="NCBI Taxonomy" id="630535"/>
    <lineage>
        <taxon>Bacteria</taxon>
        <taxon>Bacillati</taxon>
        <taxon>Bacillota</taxon>
        <taxon>Bacilli</taxon>
        <taxon>Bacillales</taxon>
        <taxon>Bacillaceae</taxon>
        <taxon>Gracilibacillus</taxon>
    </lineage>
</organism>
<evidence type="ECO:0000256" key="4">
    <source>
        <dbReference type="ARBA" id="ARBA00022741"/>
    </source>
</evidence>
<dbReference type="EC" id="2.7.10.2" evidence="2"/>
<keyword evidence="5 10" id="KW-0418">Kinase</keyword>
<keyword evidence="3 10" id="KW-0808">Transferase</keyword>
<evidence type="ECO:0000256" key="7">
    <source>
        <dbReference type="ARBA" id="ARBA00023137"/>
    </source>
</evidence>
<name>A0ABV8VSA7_9BACI</name>
<comment type="catalytic activity">
    <reaction evidence="8">
        <text>L-tyrosyl-[protein] + ATP = O-phospho-L-tyrosyl-[protein] + ADP + H(+)</text>
        <dbReference type="Rhea" id="RHEA:10596"/>
        <dbReference type="Rhea" id="RHEA-COMP:10136"/>
        <dbReference type="Rhea" id="RHEA-COMP:20101"/>
        <dbReference type="ChEBI" id="CHEBI:15378"/>
        <dbReference type="ChEBI" id="CHEBI:30616"/>
        <dbReference type="ChEBI" id="CHEBI:46858"/>
        <dbReference type="ChEBI" id="CHEBI:61978"/>
        <dbReference type="ChEBI" id="CHEBI:456216"/>
        <dbReference type="EC" id="2.7.10.2"/>
    </reaction>
</comment>
<dbReference type="InterPro" id="IPR027417">
    <property type="entry name" value="P-loop_NTPase"/>
</dbReference>
<evidence type="ECO:0000313" key="11">
    <source>
        <dbReference type="Proteomes" id="UP001595880"/>
    </source>
</evidence>
<dbReference type="InterPro" id="IPR050445">
    <property type="entry name" value="Bact_polysacc_biosynth/exp"/>
</dbReference>
<dbReference type="EMBL" id="JBHSDV010000001">
    <property type="protein sequence ID" value="MFC4386569.1"/>
    <property type="molecule type" value="Genomic_DNA"/>
</dbReference>
<evidence type="ECO:0000256" key="1">
    <source>
        <dbReference type="ARBA" id="ARBA00007316"/>
    </source>
</evidence>
<dbReference type="InterPro" id="IPR025669">
    <property type="entry name" value="AAA_dom"/>
</dbReference>
<feature type="domain" description="AAA" evidence="9">
    <location>
        <begin position="60"/>
        <end position="191"/>
    </location>
</feature>
<sequence length="234" mass="25772">MVRRKKQSNLNSNMRHLVTKINPRSPVTEQYKTIRTNIQFATVDGEVRSMLVTSSGPAEGKSTVTANLAVVFAQQGKKVLLIDADMRKPTLHYTFRIPNQQGLSSVLVGGASVEEAVVESDEANLDLMPCGPIPPNPSELLGSQSMKRLLEHLNGIYDLVIFDTPPVLAVTDAQILGNICDGVVMVVRSKRTEYETAQKAKELLEVGQAKLLGVVLNDKVFKKGSNYYYYYGTN</sequence>
<comment type="similarity">
    <text evidence="1">Belongs to the CpsD/CapB family.</text>
</comment>
<evidence type="ECO:0000256" key="5">
    <source>
        <dbReference type="ARBA" id="ARBA00022777"/>
    </source>
</evidence>
<dbReference type="RefSeq" id="WP_390195277.1">
    <property type="nucleotide sequence ID" value="NZ_JBHSDV010000001.1"/>
</dbReference>
<gene>
    <name evidence="10" type="ORF">ACFOZ1_01970</name>
</gene>
<comment type="caution">
    <text evidence="10">The sequence shown here is derived from an EMBL/GenBank/DDBJ whole genome shotgun (WGS) entry which is preliminary data.</text>
</comment>
<dbReference type="Proteomes" id="UP001595880">
    <property type="component" value="Unassembled WGS sequence"/>
</dbReference>
<dbReference type="GO" id="GO:0004715">
    <property type="term" value="F:non-membrane spanning protein tyrosine kinase activity"/>
    <property type="evidence" value="ECO:0007669"/>
    <property type="project" value="UniProtKB-EC"/>
</dbReference>
<evidence type="ECO:0000256" key="6">
    <source>
        <dbReference type="ARBA" id="ARBA00022840"/>
    </source>
</evidence>
<dbReference type="Gene3D" id="3.40.50.300">
    <property type="entry name" value="P-loop containing nucleotide triphosphate hydrolases"/>
    <property type="match status" value="1"/>
</dbReference>
<evidence type="ECO:0000256" key="2">
    <source>
        <dbReference type="ARBA" id="ARBA00011903"/>
    </source>
</evidence>
<keyword evidence="7" id="KW-0829">Tyrosine-protein kinase</keyword>
<accession>A0ABV8VSA7</accession>
<keyword evidence="6" id="KW-0067">ATP-binding</keyword>
<proteinExistence type="inferred from homology"/>
<dbReference type="Pfam" id="PF13614">
    <property type="entry name" value="AAA_31"/>
    <property type="match status" value="1"/>
</dbReference>
<dbReference type="PANTHER" id="PTHR32309:SF13">
    <property type="entry name" value="FERRIC ENTEROBACTIN TRANSPORT PROTEIN FEPE"/>
    <property type="match status" value="1"/>
</dbReference>
<reference evidence="11" key="1">
    <citation type="journal article" date="2019" name="Int. J. Syst. Evol. Microbiol.">
        <title>The Global Catalogue of Microorganisms (GCM) 10K type strain sequencing project: providing services to taxonomists for standard genome sequencing and annotation.</title>
        <authorList>
            <consortium name="The Broad Institute Genomics Platform"/>
            <consortium name="The Broad Institute Genome Sequencing Center for Infectious Disease"/>
            <person name="Wu L."/>
            <person name="Ma J."/>
        </authorList>
    </citation>
    <scope>NUCLEOTIDE SEQUENCE [LARGE SCALE GENOMIC DNA]</scope>
    <source>
        <strain evidence="11">KACC 14058</strain>
    </source>
</reference>
<keyword evidence="11" id="KW-1185">Reference proteome</keyword>
<dbReference type="InterPro" id="IPR005702">
    <property type="entry name" value="Wzc-like_C"/>
</dbReference>
<dbReference type="PANTHER" id="PTHR32309">
    <property type="entry name" value="TYROSINE-PROTEIN KINASE"/>
    <property type="match status" value="1"/>
</dbReference>
<dbReference type="SUPFAM" id="SSF52540">
    <property type="entry name" value="P-loop containing nucleoside triphosphate hydrolases"/>
    <property type="match status" value="1"/>
</dbReference>
<evidence type="ECO:0000256" key="8">
    <source>
        <dbReference type="ARBA" id="ARBA00051245"/>
    </source>
</evidence>
<dbReference type="NCBIfam" id="TIGR01007">
    <property type="entry name" value="eps_fam"/>
    <property type="match status" value="1"/>
</dbReference>
<protein>
    <recommendedName>
        <fullName evidence="2">non-specific protein-tyrosine kinase</fullName>
        <ecNumber evidence="2">2.7.10.2</ecNumber>
    </recommendedName>
</protein>
<dbReference type="CDD" id="cd05387">
    <property type="entry name" value="BY-kinase"/>
    <property type="match status" value="1"/>
</dbReference>
<evidence type="ECO:0000259" key="9">
    <source>
        <dbReference type="Pfam" id="PF13614"/>
    </source>
</evidence>
<keyword evidence="4" id="KW-0547">Nucleotide-binding</keyword>